<dbReference type="EMBL" id="PQFF01000239">
    <property type="protein sequence ID" value="RHZ71202.1"/>
    <property type="molecule type" value="Genomic_DNA"/>
</dbReference>
<gene>
    <name evidence="2" type="ORF">Glove_261g16</name>
</gene>
<dbReference type="SMART" id="SM00717">
    <property type="entry name" value="SANT"/>
    <property type="match status" value="3"/>
</dbReference>
<accession>A0A397I7U6</accession>
<protein>
    <recommendedName>
        <fullName evidence="1">Myb-like domain-containing protein</fullName>
    </recommendedName>
</protein>
<reference evidence="2 3" key="1">
    <citation type="submission" date="2018-08" db="EMBL/GenBank/DDBJ databases">
        <title>Genome and evolution of the arbuscular mycorrhizal fungus Diversispora epigaea (formerly Glomus versiforme) and its bacterial endosymbionts.</title>
        <authorList>
            <person name="Sun X."/>
            <person name="Fei Z."/>
            <person name="Harrison M."/>
        </authorList>
    </citation>
    <scope>NUCLEOTIDE SEQUENCE [LARGE SCALE GENOMIC DNA]</scope>
    <source>
        <strain evidence="2 3">IT104</strain>
    </source>
</reference>
<proteinExistence type="predicted"/>
<evidence type="ECO:0000313" key="2">
    <source>
        <dbReference type="EMBL" id="RHZ71202.1"/>
    </source>
</evidence>
<organism evidence="2 3">
    <name type="scientific">Diversispora epigaea</name>
    <dbReference type="NCBI Taxonomy" id="1348612"/>
    <lineage>
        <taxon>Eukaryota</taxon>
        <taxon>Fungi</taxon>
        <taxon>Fungi incertae sedis</taxon>
        <taxon>Mucoromycota</taxon>
        <taxon>Glomeromycotina</taxon>
        <taxon>Glomeromycetes</taxon>
        <taxon>Diversisporales</taxon>
        <taxon>Diversisporaceae</taxon>
        <taxon>Diversispora</taxon>
    </lineage>
</organism>
<feature type="domain" description="Myb-like" evidence="1">
    <location>
        <begin position="113"/>
        <end position="175"/>
    </location>
</feature>
<dbReference type="InterPro" id="IPR001005">
    <property type="entry name" value="SANT/Myb"/>
</dbReference>
<comment type="caution">
    <text evidence="2">The sequence shown here is derived from an EMBL/GenBank/DDBJ whole genome shotgun (WGS) entry which is preliminary data.</text>
</comment>
<feature type="domain" description="Myb-like" evidence="1">
    <location>
        <begin position="184"/>
        <end position="250"/>
    </location>
</feature>
<name>A0A397I7U6_9GLOM</name>
<dbReference type="AlphaFoldDB" id="A0A397I7U6"/>
<keyword evidence="3" id="KW-1185">Reference proteome</keyword>
<evidence type="ECO:0000259" key="1">
    <source>
        <dbReference type="SMART" id="SM00717"/>
    </source>
</evidence>
<feature type="domain" description="Myb-like" evidence="1">
    <location>
        <begin position="41"/>
        <end position="100"/>
    </location>
</feature>
<dbReference type="Proteomes" id="UP000266861">
    <property type="component" value="Unassembled WGS sequence"/>
</dbReference>
<sequence length="295" mass="35446">MIIFVSHYFNFIPYIYIYKFPIYNYLFLSMPQLNYALKNKNNAQWTPEETERLIKIINECTFEKSGIFEISFKDIWLKLKFDTNRDRKSVQNKCKKLVQQQNVSNYRKVKLVISRHWEEDEECILKDILIEMGAMGKKTSEIYWNDVYSQFKEKRGRNDRDIKALQERYRNYIDPKVYLPNKRKKYNFTKDQITSIIMYKINNEATSWKEMADKLNESIDLKNKLNGNTLHLPHCTPNQVRNKYNTITKPSKERFDILARLASEEMEEMGETNKMNVKFVISEQDILINNANRYA</sequence>
<evidence type="ECO:0000313" key="3">
    <source>
        <dbReference type="Proteomes" id="UP000266861"/>
    </source>
</evidence>